<feature type="region of interest" description="Disordered" evidence="7">
    <location>
        <begin position="181"/>
        <end position="208"/>
    </location>
</feature>
<feature type="compositionally biased region" description="Basic and acidic residues" evidence="7">
    <location>
        <begin position="181"/>
        <end position="190"/>
    </location>
</feature>
<proteinExistence type="predicted"/>
<dbReference type="EMBL" id="OIVN01006370">
    <property type="protein sequence ID" value="SPD31598.1"/>
    <property type="molecule type" value="Genomic_DNA"/>
</dbReference>
<keyword evidence="3" id="KW-0540">Nuclease</keyword>
<dbReference type="SUPFAM" id="SSF56672">
    <property type="entry name" value="DNA/RNA polymerases"/>
    <property type="match status" value="1"/>
</dbReference>
<dbReference type="InterPro" id="IPR000467">
    <property type="entry name" value="G_patch_dom"/>
</dbReference>
<dbReference type="InterPro" id="IPR043502">
    <property type="entry name" value="DNA/RNA_pol_sf"/>
</dbReference>
<evidence type="ECO:0000256" key="4">
    <source>
        <dbReference type="ARBA" id="ARBA00022759"/>
    </source>
</evidence>
<reference evidence="9" key="1">
    <citation type="submission" date="2018-02" db="EMBL/GenBank/DDBJ databases">
        <authorList>
            <person name="Cohen D.B."/>
            <person name="Kent A.D."/>
        </authorList>
    </citation>
    <scope>NUCLEOTIDE SEQUENCE</scope>
</reference>
<dbReference type="PANTHER" id="PTHR48475:SF1">
    <property type="entry name" value="RNASE H TYPE-1 DOMAIN-CONTAINING PROTEIN"/>
    <property type="match status" value="1"/>
</dbReference>
<evidence type="ECO:0000256" key="3">
    <source>
        <dbReference type="ARBA" id="ARBA00022722"/>
    </source>
</evidence>
<evidence type="ECO:0000313" key="9">
    <source>
        <dbReference type="EMBL" id="SPD31598.1"/>
    </source>
</evidence>
<dbReference type="CDD" id="cd09274">
    <property type="entry name" value="RNase_HI_RT_Ty3"/>
    <property type="match status" value="1"/>
</dbReference>
<dbReference type="GO" id="GO:0004519">
    <property type="term" value="F:endonuclease activity"/>
    <property type="evidence" value="ECO:0007669"/>
    <property type="project" value="UniProtKB-KW"/>
</dbReference>
<evidence type="ECO:0000256" key="5">
    <source>
        <dbReference type="ARBA" id="ARBA00022801"/>
    </source>
</evidence>
<dbReference type="GO" id="GO:0003964">
    <property type="term" value="F:RNA-directed DNA polymerase activity"/>
    <property type="evidence" value="ECO:0007669"/>
    <property type="project" value="UniProtKB-KW"/>
</dbReference>
<dbReference type="GO" id="GO:0016787">
    <property type="term" value="F:hydrolase activity"/>
    <property type="evidence" value="ECO:0007669"/>
    <property type="project" value="UniProtKB-KW"/>
</dbReference>
<evidence type="ECO:0000259" key="8">
    <source>
        <dbReference type="PROSITE" id="PS50174"/>
    </source>
</evidence>
<feature type="domain" description="G-patch" evidence="8">
    <location>
        <begin position="564"/>
        <end position="605"/>
    </location>
</feature>
<keyword evidence="1" id="KW-0808">Transferase</keyword>
<dbReference type="AlphaFoldDB" id="A0A2N9J441"/>
<protein>
    <recommendedName>
        <fullName evidence="8">G-patch domain-containing protein</fullName>
    </recommendedName>
</protein>
<dbReference type="Pfam" id="PF17917">
    <property type="entry name" value="RT_RNaseH"/>
    <property type="match status" value="1"/>
</dbReference>
<dbReference type="Gene3D" id="3.10.10.10">
    <property type="entry name" value="HIV Type 1 Reverse Transcriptase, subunit A, domain 1"/>
    <property type="match status" value="1"/>
</dbReference>
<sequence length="989" mass="112474">MSEGNEFAKMLGRIESLMKHVVDRLQKLEDYQKKTHEEENVKVVDLDKIKENKDYTKFTEEIKGNVDLMQQTLRKNQGFDYYLFSMNGIATEPLVQLPPKFFILKADKYNGSGDPKQHFRQYFSFVKMKGLKEMQVLNAFSFSLTGSACKWYYTLDIGKVKGCTELLCDCGTRIEDAMENGKMEKSEGRATSKKIYGQTSKTTSQPNVSAVYQAPTPSPYPYQYSNPPRHVQNPRPKHHFDPLGTLLSKKNVHSTEEFFRLKHDIQDLIDKDVIPKPNPPFMPNIHQNPFPNYQKVPPPNQLNHIEGEEFVFSIDDEVWTDFYKPTNGDSCHSIRTGKHFKPPHLEVEHLGREDLEREVPNVKSAEKVGKGKNISKSNEEEDKVLTQLKRTQATTSVWGLLMAFLKHRDAILGALAEKEVPMTTSPKEVLSIMGVENVGAIISFTDKDLPPDGARHNRAFYIIVKCLKVKVPRVLVDNKSALNVFPLKTTTTLGIKRDQFSPSSLTIRAYDNSSRNVMGTFEVSCKTGPINATMALKWVEKKVKEEKAAKVKTTTVIEPRVAVLMEKLGYTPGMGLGKFGQGITEMIKVHTQEATCKYGLGYKEDMKKRKISKLPRLKLKIGPTTWALRPCSSEGVLVFEDEEATREELVAMITPVDGITSSWVFDDSNSVIPNFEQFATYPFYLINEMNSDFAYFDVSSGIENLTANNSPDNEHDFLKKDGNKIELVENETVINNLGTSKNPKEIKIGSSLSQKEKQDLTKLLREFQEAFACQMKPEWMLKIKEEVVKQLKVGFIKAMEQTDWVANIVSVPKKNGRMRPLGSMLAQEGEDGSEHVVYYLSKKLKDYEMRYTTTEKSCFALVWAVQKLRHILLSYQILVITQMDPLKYLFGKPSLTGKLSKWLILLADFDLTYVAKNTIKGRVVDAKKSSRLTRLRPPLGSMDLDLCFVLVNILWKHVHVCVCVLWHICGYGNGEEKHEIWSCHQVLGS</sequence>
<keyword evidence="5" id="KW-0378">Hydrolase</keyword>
<dbReference type="PROSITE" id="PS50174">
    <property type="entry name" value="G_PATCH"/>
    <property type="match status" value="1"/>
</dbReference>
<dbReference type="PANTHER" id="PTHR48475">
    <property type="entry name" value="RIBONUCLEASE H"/>
    <property type="match status" value="1"/>
</dbReference>
<dbReference type="InterPro" id="IPR041373">
    <property type="entry name" value="RT_RNaseH"/>
</dbReference>
<gene>
    <name evidence="9" type="ORF">FSB_LOCUS59480</name>
</gene>
<dbReference type="GO" id="GO:0003676">
    <property type="term" value="F:nucleic acid binding"/>
    <property type="evidence" value="ECO:0007669"/>
    <property type="project" value="InterPro"/>
</dbReference>
<dbReference type="Pfam" id="PF01585">
    <property type="entry name" value="G-patch"/>
    <property type="match status" value="1"/>
</dbReference>
<dbReference type="SMART" id="SM00443">
    <property type="entry name" value="G_patch"/>
    <property type="match status" value="1"/>
</dbReference>
<evidence type="ECO:0000256" key="2">
    <source>
        <dbReference type="ARBA" id="ARBA00022695"/>
    </source>
</evidence>
<evidence type="ECO:0000256" key="7">
    <source>
        <dbReference type="SAM" id="MobiDB-lite"/>
    </source>
</evidence>
<evidence type="ECO:0000256" key="6">
    <source>
        <dbReference type="ARBA" id="ARBA00022918"/>
    </source>
</evidence>
<accession>A0A2N9J441</accession>
<organism evidence="9">
    <name type="scientific">Fagus sylvatica</name>
    <name type="common">Beechnut</name>
    <dbReference type="NCBI Taxonomy" id="28930"/>
    <lineage>
        <taxon>Eukaryota</taxon>
        <taxon>Viridiplantae</taxon>
        <taxon>Streptophyta</taxon>
        <taxon>Embryophyta</taxon>
        <taxon>Tracheophyta</taxon>
        <taxon>Spermatophyta</taxon>
        <taxon>Magnoliopsida</taxon>
        <taxon>eudicotyledons</taxon>
        <taxon>Gunneridae</taxon>
        <taxon>Pentapetalae</taxon>
        <taxon>rosids</taxon>
        <taxon>fabids</taxon>
        <taxon>Fagales</taxon>
        <taxon>Fagaceae</taxon>
        <taxon>Fagus</taxon>
    </lineage>
</organism>
<keyword evidence="4" id="KW-0255">Endonuclease</keyword>
<keyword evidence="6" id="KW-0695">RNA-directed DNA polymerase</keyword>
<evidence type="ECO:0000256" key="1">
    <source>
        <dbReference type="ARBA" id="ARBA00022679"/>
    </source>
</evidence>
<name>A0A2N9J441_FAGSY</name>
<feature type="compositionally biased region" description="Polar residues" evidence="7">
    <location>
        <begin position="197"/>
        <end position="208"/>
    </location>
</feature>
<keyword evidence="2" id="KW-0548">Nucleotidyltransferase</keyword>